<sequence>MGDFIAYPSKWRIALLAHLSAGFVVIGLWMIGFFGPIPSSRRYSAIMVFVMGWVCTAFFGFCAVAVVTRLFTSGEDLRIGPTGIKVRSWSDQTIPWSEIADVTTWKDKSIILHLRNPSLFPGRGAGAMMTRFNRMITGGHVDVMLAGSDRSFDEAMDAITQFRC</sequence>
<accession>A0ABU1X485</accession>
<proteinExistence type="predicted"/>
<reference evidence="2 3" key="1">
    <citation type="submission" date="2023-07" db="EMBL/GenBank/DDBJ databases">
        <title>Sorghum-associated microbial communities from plants grown in Nebraska, USA.</title>
        <authorList>
            <person name="Schachtman D."/>
        </authorList>
    </citation>
    <scope>NUCLEOTIDE SEQUENCE [LARGE SCALE GENOMIC DNA]</scope>
    <source>
        <strain evidence="2 3">4256</strain>
    </source>
</reference>
<evidence type="ECO:0008006" key="4">
    <source>
        <dbReference type="Google" id="ProtNLM"/>
    </source>
</evidence>
<name>A0ABU1X485_SPHXE</name>
<dbReference type="EMBL" id="JAVDWV010000015">
    <property type="protein sequence ID" value="MDR7156394.1"/>
    <property type="molecule type" value="Genomic_DNA"/>
</dbReference>
<dbReference type="Proteomes" id="UP001267638">
    <property type="component" value="Unassembled WGS sequence"/>
</dbReference>
<feature type="transmembrane region" description="Helical" evidence="1">
    <location>
        <begin position="46"/>
        <end position="71"/>
    </location>
</feature>
<gene>
    <name evidence="2" type="ORF">J2W40_003235</name>
</gene>
<dbReference type="RefSeq" id="WP_310226629.1">
    <property type="nucleotide sequence ID" value="NZ_JAVDWV010000015.1"/>
</dbReference>
<protein>
    <recommendedName>
        <fullName evidence="4">PH domain-containing protein</fullName>
    </recommendedName>
</protein>
<keyword evidence="1" id="KW-1133">Transmembrane helix</keyword>
<keyword evidence="3" id="KW-1185">Reference proteome</keyword>
<evidence type="ECO:0000313" key="2">
    <source>
        <dbReference type="EMBL" id="MDR7156394.1"/>
    </source>
</evidence>
<organism evidence="2 3">
    <name type="scientific">Sphingobium xenophagum</name>
    <dbReference type="NCBI Taxonomy" id="121428"/>
    <lineage>
        <taxon>Bacteria</taxon>
        <taxon>Pseudomonadati</taxon>
        <taxon>Pseudomonadota</taxon>
        <taxon>Alphaproteobacteria</taxon>
        <taxon>Sphingomonadales</taxon>
        <taxon>Sphingomonadaceae</taxon>
        <taxon>Sphingobium</taxon>
    </lineage>
</organism>
<comment type="caution">
    <text evidence="2">The sequence shown here is derived from an EMBL/GenBank/DDBJ whole genome shotgun (WGS) entry which is preliminary data.</text>
</comment>
<feature type="transmembrane region" description="Helical" evidence="1">
    <location>
        <begin position="12"/>
        <end position="34"/>
    </location>
</feature>
<dbReference type="NCBIfam" id="NF041635">
    <property type="entry name" value="STM3941_fam"/>
    <property type="match status" value="1"/>
</dbReference>
<evidence type="ECO:0000256" key="1">
    <source>
        <dbReference type="SAM" id="Phobius"/>
    </source>
</evidence>
<keyword evidence="1" id="KW-0812">Transmembrane</keyword>
<keyword evidence="1" id="KW-0472">Membrane</keyword>
<dbReference type="InterPro" id="IPR048136">
    <property type="entry name" value="STM3941-like"/>
</dbReference>
<evidence type="ECO:0000313" key="3">
    <source>
        <dbReference type="Proteomes" id="UP001267638"/>
    </source>
</evidence>